<evidence type="ECO:0000256" key="1">
    <source>
        <dbReference type="SAM" id="SignalP"/>
    </source>
</evidence>
<evidence type="ECO:0000313" key="2">
    <source>
        <dbReference type="EMBL" id="XBO37944.1"/>
    </source>
</evidence>
<dbReference type="Pfam" id="PF06282">
    <property type="entry name" value="DUF1036"/>
    <property type="match status" value="1"/>
</dbReference>
<gene>
    <name evidence="2" type="ORF">ABEG18_19810</name>
</gene>
<accession>A0AAU7JD48</accession>
<dbReference type="InterPro" id="IPR009380">
    <property type="entry name" value="DUF1036"/>
</dbReference>
<dbReference type="RefSeq" id="WP_406854770.1">
    <property type="nucleotide sequence ID" value="NZ_CP157484.1"/>
</dbReference>
<dbReference type="EMBL" id="CP157484">
    <property type="protein sequence ID" value="XBO37944.1"/>
    <property type="molecule type" value="Genomic_DNA"/>
</dbReference>
<feature type="signal peptide" evidence="1">
    <location>
        <begin position="1"/>
        <end position="35"/>
    </location>
</feature>
<sequence length="156" mass="17298">MDATRKMLLFRLPVLPALLATAVAASLAGAAPAHADLRLCNLTQSRIGVALGYRDPQGWLSEGWWNLKPNECETMLKGGLAARFYYIYAQDYDRGGEWGGKTFMCTRDKEFTVRGAEDCLARGFDRVGFFEIDTGEQKSWTVQLTDPSRAPTTKAP</sequence>
<dbReference type="AlphaFoldDB" id="A0AAU7JD48"/>
<proteinExistence type="predicted"/>
<protein>
    <submittedName>
        <fullName evidence="2">DUF1036 domain-containing protein</fullName>
    </submittedName>
</protein>
<name>A0AAU7JD48_9HYPH</name>
<reference evidence="2" key="1">
    <citation type="submission" date="2024-05" db="EMBL/GenBank/DDBJ databases">
        <authorList>
            <person name="Kim S."/>
            <person name="Heo J."/>
            <person name="Choi H."/>
            <person name="Choi Y."/>
            <person name="Kwon S.-W."/>
            <person name="Kim Y."/>
        </authorList>
    </citation>
    <scope>NUCLEOTIDE SEQUENCE</scope>
    <source>
        <strain evidence="2">KACC 23698</strain>
    </source>
</reference>
<feature type="chain" id="PRO_5043952583" evidence="1">
    <location>
        <begin position="36"/>
        <end position="156"/>
    </location>
</feature>
<keyword evidence="1" id="KW-0732">Signal</keyword>
<organism evidence="2">
    <name type="scientific">Alsobacter sp. KACC 23698</name>
    <dbReference type="NCBI Taxonomy" id="3149229"/>
    <lineage>
        <taxon>Bacteria</taxon>
        <taxon>Pseudomonadati</taxon>
        <taxon>Pseudomonadota</taxon>
        <taxon>Alphaproteobacteria</taxon>
        <taxon>Hyphomicrobiales</taxon>
        <taxon>Alsobacteraceae</taxon>
        <taxon>Alsobacter</taxon>
    </lineage>
</organism>